<keyword evidence="2" id="KW-0813">Transport</keyword>
<dbReference type="PROSITE" id="PS50850">
    <property type="entry name" value="MFS"/>
    <property type="match status" value="1"/>
</dbReference>
<feature type="non-terminal residue" evidence="9">
    <location>
        <position position="264"/>
    </location>
</feature>
<dbReference type="GO" id="GO:0005886">
    <property type="term" value="C:plasma membrane"/>
    <property type="evidence" value="ECO:0007669"/>
    <property type="project" value="UniProtKB-SubCell"/>
</dbReference>
<protein>
    <submittedName>
        <fullName evidence="9">MFS transporter</fullName>
    </submittedName>
</protein>
<dbReference type="InterPro" id="IPR020846">
    <property type="entry name" value="MFS_dom"/>
</dbReference>
<feature type="transmembrane region" description="Helical" evidence="7">
    <location>
        <begin position="163"/>
        <end position="185"/>
    </location>
</feature>
<evidence type="ECO:0000259" key="8">
    <source>
        <dbReference type="PROSITE" id="PS50850"/>
    </source>
</evidence>
<evidence type="ECO:0000313" key="10">
    <source>
        <dbReference type="Proteomes" id="UP000016842"/>
    </source>
</evidence>
<evidence type="ECO:0000256" key="5">
    <source>
        <dbReference type="ARBA" id="ARBA00022989"/>
    </source>
</evidence>
<dbReference type="SUPFAM" id="SSF103473">
    <property type="entry name" value="MFS general substrate transporter"/>
    <property type="match status" value="1"/>
</dbReference>
<dbReference type="Proteomes" id="UP000016842">
    <property type="component" value="Unassembled WGS sequence"/>
</dbReference>
<sequence length="264" mass="28565">MAVSSSAEVGTQKMTSEERKVIFASSLGTVFEWYDFYLYGTLAAFIGAAFFNEYPEATRNIFVLLAFAAGFLVRPPFGALVFGRIGDLVGRKYTFLVTIVIMGASTFLVGILPGSATLGIFAPIILIALRMLQGLALGGEYGGAATYVAEHAPNNRRGFFTSWIQTTATLGLFLSLLVILGIQTIMSKEAFAAWGGWRIPFLVSILLLGISVWIRMQMSESPAFKRMKEEGKTSKAPLSEAFGQWKNAKIALIALFGLTAGQAV</sequence>
<dbReference type="Pfam" id="PF00083">
    <property type="entry name" value="Sugar_tr"/>
    <property type="match status" value="1"/>
</dbReference>
<dbReference type="EMBL" id="ASXJ01000129">
    <property type="protein sequence ID" value="ERM01819.1"/>
    <property type="molecule type" value="Genomic_DNA"/>
</dbReference>
<dbReference type="PANTHER" id="PTHR43045:SF7">
    <property type="entry name" value="MAJOR FACILITATOR SUPERFAMILY TRANSPORTER"/>
    <property type="match status" value="1"/>
</dbReference>
<evidence type="ECO:0000256" key="1">
    <source>
        <dbReference type="ARBA" id="ARBA00004651"/>
    </source>
</evidence>
<evidence type="ECO:0000256" key="4">
    <source>
        <dbReference type="ARBA" id="ARBA00022692"/>
    </source>
</evidence>
<feature type="transmembrane region" description="Helical" evidence="7">
    <location>
        <begin position="197"/>
        <end position="216"/>
    </location>
</feature>
<keyword evidence="3" id="KW-1003">Cell membrane</keyword>
<feature type="transmembrane region" description="Helical" evidence="7">
    <location>
        <begin position="36"/>
        <end position="54"/>
    </location>
</feature>
<feature type="transmembrane region" description="Helical" evidence="7">
    <location>
        <begin position="61"/>
        <end position="83"/>
    </location>
</feature>
<dbReference type="InterPro" id="IPR005828">
    <property type="entry name" value="MFS_sugar_transport-like"/>
</dbReference>
<dbReference type="Gene3D" id="1.20.1250.20">
    <property type="entry name" value="MFS general substrate transporter like domains"/>
    <property type="match status" value="1"/>
</dbReference>
<dbReference type="InterPro" id="IPR005829">
    <property type="entry name" value="Sugar_transporter_CS"/>
</dbReference>
<keyword evidence="5 7" id="KW-1133">Transmembrane helix</keyword>
<reference evidence="9 10" key="1">
    <citation type="journal article" date="2014" name="FEMS Microbiol. Lett.">
        <title>Genome sequencing analysis reveals virulence-related gene content of Ochrobactrum intermedium strain 229E, a urease-positive strain isolated from the human gastric niche.</title>
        <authorList>
            <person name="Kulkarni G.J."/>
            <person name="Shetty S."/>
            <person name="Dharne M.S."/>
            <person name="Shouche Y.S."/>
        </authorList>
    </citation>
    <scope>NUCLEOTIDE SEQUENCE [LARGE SCALE GENOMIC DNA]</scope>
    <source>
        <strain evidence="9 10">229E</strain>
    </source>
</reference>
<evidence type="ECO:0000256" key="2">
    <source>
        <dbReference type="ARBA" id="ARBA00022448"/>
    </source>
</evidence>
<comment type="subcellular location">
    <subcellularLocation>
        <location evidence="1">Cell membrane</location>
        <topology evidence="1">Multi-pass membrane protein</topology>
    </subcellularLocation>
</comment>
<evidence type="ECO:0000256" key="3">
    <source>
        <dbReference type="ARBA" id="ARBA00022475"/>
    </source>
</evidence>
<organism evidence="9 10">
    <name type="scientific">Brucella intermedia 229E</name>
    <dbReference type="NCBI Taxonomy" id="1337887"/>
    <lineage>
        <taxon>Bacteria</taxon>
        <taxon>Pseudomonadati</taxon>
        <taxon>Pseudomonadota</taxon>
        <taxon>Alphaproteobacteria</taxon>
        <taxon>Hyphomicrobiales</taxon>
        <taxon>Brucellaceae</taxon>
        <taxon>Brucella/Ochrobactrum group</taxon>
        <taxon>Brucella</taxon>
    </lineage>
</organism>
<comment type="caution">
    <text evidence="9">The sequence shown here is derived from an EMBL/GenBank/DDBJ whole genome shotgun (WGS) entry which is preliminary data.</text>
</comment>
<dbReference type="InterPro" id="IPR036259">
    <property type="entry name" value="MFS_trans_sf"/>
</dbReference>
<proteinExistence type="predicted"/>
<evidence type="ECO:0000313" key="9">
    <source>
        <dbReference type="EMBL" id="ERM01819.1"/>
    </source>
</evidence>
<dbReference type="PROSITE" id="PS00217">
    <property type="entry name" value="SUGAR_TRANSPORT_2"/>
    <property type="match status" value="1"/>
</dbReference>
<name>U4VAX8_9HYPH</name>
<evidence type="ECO:0000256" key="6">
    <source>
        <dbReference type="ARBA" id="ARBA00023136"/>
    </source>
</evidence>
<feature type="domain" description="Major facilitator superfamily (MFS) profile" evidence="8">
    <location>
        <begin position="21"/>
        <end position="264"/>
    </location>
</feature>
<keyword evidence="6 7" id="KW-0472">Membrane</keyword>
<accession>U4VAX8</accession>
<keyword evidence="4 7" id="KW-0812">Transmembrane</keyword>
<dbReference type="PANTHER" id="PTHR43045">
    <property type="entry name" value="SHIKIMATE TRANSPORTER"/>
    <property type="match status" value="1"/>
</dbReference>
<dbReference type="GO" id="GO:0022857">
    <property type="term" value="F:transmembrane transporter activity"/>
    <property type="evidence" value="ECO:0007669"/>
    <property type="project" value="InterPro"/>
</dbReference>
<gene>
    <name evidence="9" type="ORF">Q644_19655</name>
</gene>
<dbReference type="AlphaFoldDB" id="U4VAX8"/>
<feature type="transmembrane region" description="Helical" evidence="7">
    <location>
        <begin position="95"/>
        <end position="128"/>
    </location>
</feature>
<evidence type="ECO:0000256" key="7">
    <source>
        <dbReference type="SAM" id="Phobius"/>
    </source>
</evidence>